<evidence type="ECO:0000313" key="2">
    <source>
        <dbReference type="Proteomes" id="UP000008974"/>
    </source>
</evidence>
<dbReference type="AlphaFoldDB" id="E1EW70"/>
<organism evidence="1 2">
    <name type="scientific">Giardia intestinalis (strain P15)</name>
    <name type="common">Giardia lamblia</name>
    <dbReference type="NCBI Taxonomy" id="658858"/>
    <lineage>
        <taxon>Eukaryota</taxon>
        <taxon>Metamonada</taxon>
        <taxon>Diplomonadida</taxon>
        <taxon>Hexamitidae</taxon>
        <taxon>Giardiinae</taxon>
        <taxon>Giardia</taxon>
    </lineage>
</organism>
<dbReference type="OrthoDB" id="10568817at2759"/>
<dbReference type="Proteomes" id="UP000008974">
    <property type="component" value="Unassembled WGS sequence"/>
</dbReference>
<accession>E1EW70</accession>
<name>E1EW70_GIAIA</name>
<protein>
    <submittedName>
        <fullName evidence="1">Uncharacterized protein</fullName>
    </submittedName>
</protein>
<feature type="non-terminal residue" evidence="1">
    <location>
        <position position="211"/>
    </location>
</feature>
<dbReference type="EMBL" id="ACVC01000027">
    <property type="protein sequence ID" value="EFO65464.1"/>
    <property type="molecule type" value="Genomic_DNA"/>
</dbReference>
<proteinExistence type="predicted"/>
<comment type="caution">
    <text evidence="1">The sequence shown here is derived from an EMBL/GenBank/DDBJ whole genome shotgun (WGS) entry which is preliminary data.</text>
</comment>
<sequence>MGSLEAAEHYERACTAYSQRISDIVQLLRRLDTLHSDGSKGFDSNNCDKYLTLYRAQDSLLEAMVLDISPIEGVPAHLEHLLRNFAELVKALRLLNSCCVRDLEGIFAWIDEHNFEKMQEQRDFFKMQAETAGGKLEEATALNISLTKEMEQLVCRYEAQAQQKGNQVSKVLNEYKKLFKNIASKVSGYIESEEHVLLNQGAVSDHEFLST</sequence>
<evidence type="ECO:0000313" key="1">
    <source>
        <dbReference type="EMBL" id="EFO65464.1"/>
    </source>
</evidence>
<reference evidence="1 2" key="1">
    <citation type="journal article" date="2010" name="BMC Genomics">
        <title>Genome analysis and comparative genomics of a Giardia intestinalis assemblage E isolate.</title>
        <authorList>
            <person name="Jerlstrom-Hultqvist J."/>
            <person name="Franzen O."/>
            <person name="Ankarklev J."/>
            <person name="Xu F."/>
            <person name="Nohynkova E."/>
            <person name="Andersson J.O."/>
            <person name="Svard S.G."/>
            <person name="Andersson B."/>
        </authorList>
    </citation>
    <scope>NUCLEOTIDE SEQUENCE [LARGE SCALE GENOMIC DNA]</scope>
    <source>
        <strain evidence="1 2">P15</strain>
    </source>
</reference>
<dbReference type="VEuPathDB" id="GiardiaDB:GLP15_5138"/>
<gene>
    <name evidence="1" type="ORF">GLP15_5138</name>
</gene>